<accession>A0A0B6ZV61</accession>
<dbReference type="AlphaFoldDB" id="A0A0B6ZV61"/>
<dbReference type="EMBL" id="HACG01024815">
    <property type="protein sequence ID" value="CEK71680.1"/>
    <property type="molecule type" value="Transcribed_RNA"/>
</dbReference>
<evidence type="ECO:0000313" key="1">
    <source>
        <dbReference type="EMBL" id="CEK71680.1"/>
    </source>
</evidence>
<organism evidence="1">
    <name type="scientific">Arion vulgaris</name>
    <dbReference type="NCBI Taxonomy" id="1028688"/>
    <lineage>
        <taxon>Eukaryota</taxon>
        <taxon>Metazoa</taxon>
        <taxon>Spiralia</taxon>
        <taxon>Lophotrochozoa</taxon>
        <taxon>Mollusca</taxon>
        <taxon>Gastropoda</taxon>
        <taxon>Heterobranchia</taxon>
        <taxon>Euthyneura</taxon>
        <taxon>Panpulmonata</taxon>
        <taxon>Eupulmonata</taxon>
        <taxon>Stylommatophora</taxon>
        <taxon>Helicina</taxon>
        <taxon>Arionoidea</taxon>
        <taxon>Arionidae</taxon>
        <taxon>Arion</taxon>
    </lineage>
</organism>
<proteinExistence type="predicted"/>
<reference evidence="1" key="1">
    <citation type="submission" date="2014-12" db="EMBL/GenBank/DDBJ databases">
        <title>Insight into the proteome of Arion vulgaris.</title>
        <authorList>
            <person name="Aradska J."/>
            <person name="Bulat T."/>
            <person name="Smidak R."/>
            <person name="Sarate P."/>
            <person name="Gangsoo J."/>
            <person name="Sialana F."/>
            <person name="Bilban M."/>
            <person name="Lubec G."/>
        </authorList>
    </citation>
    <scope>NUCLEOTIDE SEQUENCE</scope>
    <source>
        <tissue evidence="1">Skin</tissue>
    </source>
</reference>
<name>A0A0B6ZV61_9EUPU</name>
<gene>
    <name evidence="1" type="primary">ORF79397</name>
</gene>
<protein>
    <submittedName>
        <fullName evidence="1">Uncharacterized protein</fullName>
    </submittedName>
</protein>
<sequence length="63" mass="7285">MVYSLIVILNIIFDNNQKNVLLQEFSSILSHKLVCSIMYWHLYNKRANILVPTAPSTSCIYLP</sequence>